<feature type="transmembrane region" description="Helical" evidence="4">
    <location>
        <begin position="370"/>
        <end position="387"/>
    </location>
</feature>
<feature type="domain" description="Ubiquitin-like" evidence="5">
    <location>
        <begin position="262"/>
        <end position="338"/>
    </location>
</feature>
<dbReference type="PROSITE" id="PS50053">
    <property type="entry name" value="UBIQUITIN_2"/>
    <property type="match status" value="1"/>
</dbReference>
<dbReference type="AlphaFoldDB" id="A0A7R9AKR2"/>
<feature type="region of interest" description="Disordered" evidence="3">
    <location>
        <begin position="338"/>
        <end position="363"/>
    </location>
</feature>
<feature type="compositionally biased region" description="Basic and acidic residues" evidence="3">
    <location>
        <begin position="228"/>
        <end position="241"/>
    </location>
</feature>
<dbReference type="PANTHER" id="PTHR14557">
    <property type="entry name" value="PROTEIN C7ORF21"/>
    <property type="match status" value="1"/>
</dbReference>
<feature type="compositionally biased region" description="Polar residues" evidence="3">
    <location>
        <begin position="338"/>
        <end position="347"/>
    </location>
</feature>
<dbReference type="EMBL" id="OC000047">
    <property type="protein sequence ID" value="CAD7255904.1"/>
    <property type="molecule type" value="Genomic_DNA"/>
</dbReference>
<evidence type="ECO:0000256" key="1">
    <source>
        <dbReference type="ARBA" id="ARBA00023054"/>
    </source>
</evidence>
<accession>A0A7R9AKR2</accession>
<dbReference type="Gene3D" id="3.10.20.90">
    <property type="entry name" value="Phosphatidylinositol 3-kinase Catalytic Subunit, Chain A, domain 1"/>
    <property type="match status" value="1"/>
</dbReference>
<keyword evidence="4" id="KW-1133">Transmembrane helix</keyword>
<organism evidence="6">
    <name type="scientific">Timema shepardi</name>
    <name type="common">Walking stick</name>
    <dbReference type="NCBI Taxonomy" id="629360"/>
    <lineage>
        <taxon>Eukaryota</taxon>
        <taxon>Metazoa</taxon>
        <taxon>Ecdysozoa</taxon>
        <taxon>Arthropoda</taxon>
        <taxon>Hexapoda</taxon>
        <taxon>Insecta</taxon>
        <taxon>Pterygota</taxon>
        <taxon>Neoptera</taxon>
        <taxon>Polyneoptera</taxon>
        <taxon>Phasmatodea</taxon>
        <taxon>Timematodea</taxon>
        <taxon>Timematoidea</taxon>
        <taxon>Timematidae</taxon>
        <taxon>Timema</taxon>
    </lineage>
</organism>
<keyword evidence="4" id="KW-0812">Transmembrane</keyword>
<evidence type="ECO:0000259" key="5">
    <source>
        <dbReference type="PROSITE" id="PS50053"/>
    </source>
</evidence>
<protein>
    <recommendedName>
        <fullName evidence="5">Ubiquitin-like domain-containing protein</fullName>
    </recommendedName>
</protein>
<keyword evidence="1 2" id="KW-0175">Coiled coil</keyword>
<evidence type="ECO:0000256" key="3">
    <source>
        <dbReference type="SAM" id="MobiDB-lite"/>
    </source>
</evidence>
<feature type="coiled-coil region" evidence="2">
    <location>
        <begin position="409"/>
        <end position="445"/>
    </location>
</feature>
<dbReference type="Pfam" id="PF00240">
    <property type="entry name" value="ubiquitin"/>
    <property type="match status" value="1"/>
</dbReference>
<feature type="region of interest" description="Disordered" evidence="3">
    <location>
        <begin position="228"/>
        <end position="259"/>
    </location>
</feature>
<dbReference type="InterPro" id="IPR029071">
    <property type="entry name" value="Ubiquitin-like_domsf"/>
</dbReference>
<dbReference type="PANTHER" id="PTHR14557:SF5">
    <property type="entry name" value="UBIQUITIN-LIKE DOMAIN-CONTAINING PROTEIN"/>
    <property type="match status" value="1"/>
</dbReference>
<dbReference type="InterPro" id="IPR043597">
    <property type="entry name" value="TPH_dom"/>
</dbReference>
<evidence type="ECO:0000256" key="2">
    <source>
        <dbReference type="SAM" id="Coils"/>
    </source>
</evidence>
<dbReference type="InterPro" id="IPR000626">
    <property type="entry name" value="Ubiquitin-like_dom"/>
</dbReference>
<feature type="transmembrane region" description="Helical" evidence="4">
    <location>
        <begin position="35"/>
        <end position="52"/>
    </location>
</feature>
<feature type="coiled-coil region" evidence="2">
    <location>
        <begin position="729"/>
        <end position="778"/>
    </location>
</feature>
<gene>
    <name evidence="6" type="ORF">TSIB3V08_LOCUS195</name>
</gene>
<keyword evidence="4" id="KW-0472">Membrane</keyword>
<evidence type="ECO:0000313" key="6">
    <source>
        <dbReference type="EMBL" id="CAD7255904.1"/>
    </source>
</evidence>
<name>A0A7R9AKR2_TIMSH</name>
<dbReference type="SMART" id="SM00213">
    <property type="entry name" value="UBQ"/>
    <property type="match status" value="1"/>
</dbReference>
<dbReference type="CDD" id="cd17057">
    <property type="entry name" value="Ubl_TMUB1_like"/>
    <property type="match status" value="1"/>
</dbReference>
<dbReference type="GO" id="GO:0036503">
    <property type="term" value="P:ERAD pathway"/>
    <property type="evidence" value="ECO:0007669"/>
    <property type="project" value="InterPro"/>
</dbReference>
<sequence>MLHVSHAFLGNSDRMNPRQKKILDMTIFEGIGDEVTQFFLILIIVVVFIIAWRSTNIIDRPLIRTTILILERRARLRRPHESPPTPSTTHSSLDFDVSQLDVPLSSNNEQQQGERPACMACGAAASVLVRHSHVHDQNWEITDTVPDSNNDNSSQVNPTEQTLETDTAIECPSDGHSVVSLEEQSTESSESSFLRRRRLAFFQSRQATLLESPILADQSLPPINRGDEHVDSMPNPSKKDVTPQYTPEFTPGEEPSSDAGNIRIRLKYLNDDQKLVEGRLQEQLGDFKRRHFGLEMAADKLVRLIFNGQVLQSDSETLQNYGLFDNCVVHCLVHQQRSSNTPSSDSATPTNNTGQNTPGGGDNTRREWDLGNILFASLSLILGVAWYCRFQYAQLFNATTTASTHSKQLKEWARQREVEELNLRRSMEEREIERADIDKRATERRLFRRLHLERREAETEEAILRIREQTAHELQRSLWQQDEELERQRDLEEFQRKLRYRTELQEQMIEAEKQRQEAFKEFLREKKMVDDIVRQIQEEDMREMEQKMINMQKTQEEIEEFRKAREAWKQKERMEMEEENRRLVEYVQTQDMAQKQRMELMRQKEEEKAKVMEKIATALHVQQMKRKEREEIIQELMEEEARLAAEKKEQEEIEKQLRHRIEMRQQQKEYQRQRMEQLKREAAKESCLPSHQSHEKVTSCKKLLAKFAEDDRIEQLTAERRRLKVIEHRRAVERELEERRARRAEEMRKLIRLAELEKEEEKARLRLIEEERLRMLKEHATQLLGYLPRGVLREDDLPHLGSDFVEKYRQDQATT</sequence>
<dbReference type="Pfam" id="PF13868">
    <property type="entry name" value="TPH"/>
    <property type="match status" value="1"/>
</dbReference>
<evidence type="ECO:0000256" key="4">
    <source>
        <dbReference type="SAM" id="Phobius"/>
    </source>
</evidence>
<feature type="region of interest" description="Disordered" evidence="3">
    <location>
        <begin position="141"/>
        <end position="161"/>
    </location>
</feature>
<proteinExistence type="predicted"/>
<feature type="coiled-coil region" evidence="2">
    <location>
        <begin position="497"/>
        <end position="681"/>
    </location>
</feature>
<reference evidence="6" key="1">
    <citation type="submission" date="2020-11" db="EMBL/GenBank/DDBJ databases">
        <authorList>
            <person name="Tran Van P."/>
        </authorList>
    </citation>
    <scope>NUCLEOTIDE SEQUENCE</scope>
</reference>
<dbReference type="InterPro" id="IPR040352">
    <property type="entry name" value="TMUB1/2"/>
</dbReference>
<dbReference type="SUPFAM" id="SSF54236">
    <property type="entry name" value="Ubiquitin-like"/>
    <property type="match status" value="1"/>
</dbReference>